<keyword evidence="8" id="KW-0234">DNA repair</keyword>
<evidence type="ECO:0000313" key="13">
    <source>
        <dbReference type="EMBL" id="CAJ0939894.1"/>
    </source>
</evidence>
<feature type="compositionally biased region" description="Basic residues" evidence="12">
    <location>
        <begin position="125"/>
        <end position="137"/>
    </location>
</feature>
<proteinExistence type="inferred from homology"/>
<evidence type="ECO:0000256" key="6">
    <source>
        <dbReference type="ARBA" id="ARBA00022763"/>
    </source>
</evidence>
<dbReference type="InterPro" id="IPR038932">
    <property type="entry name" value="PARPBP"/>
</dbReference>
<evidence type="ECO:0000256" key="10">
    <source>
        <dbReference type="ARBA" id="ARBA00031632"/>
    </source>
</evidence>
<evidence type="ECO:0000256" key="1">
    <source>
        <dbReference type="ARBA" id="ARBA00004123"/>
    </source>
</evidence>
<evidence type="ECO:0000256" key="2">
    <source>
        <dbReference type="ARBA" id="ARBA00004496"/>
    </source>
</evidence>
<comment type="caution">
    <text evidence="13">The sequence shown here is derived from an EMBL/GenBank/DDBJ whole genome shotgun (WGS) entry which is preliminary data.</text>
</comment>
<dbReference type="EMBL" id="CAUEEQ010016049">
    <property type="protein sequence ID" value="CAJ0939894.1"/>
    <property type="molecule type" value="Genomic_DNA"/>
</dbReference>
<sequence>MKFDILNWNEPAMYLDSRSPEQNGSSPKSLNQRVQKCLDKKKPKLKQNLIRSQFSCTYKDDAATQIKPLAFPSMSQVPTCIHPALKIVPVLCFDDDAIPTGDVPKEKISLQINSGNRDPIVVKAKAKKAPLRKSTKRKQFDNGANQNDLDDEPAQKKTAPPNKSKEMASMAKKNSKSAAKTQIAGQAKLTSFFRL</sequence>
<keyword evidence="9" id="KW-0539">Nucleus</keyword>
<reference evidence="13" key="1">
    <citation type="submission" date="2023-07" db="EMBL/GenBank/DDBJ databases">
        <authorList>
            <person name="Stuckert A."/>
        </authorList>
    </citation>
    <scope>NUCLEOTIDE SEQUENCE</scope>
</reference>
<evidence type="ECO:0000256" key="3">
    <source>
        <dbReference type="ARBA" id="ARBA00009135"/>
    </source>
</evidence>
<evidence type="ECO:0000256" key="11">
    <source>
        <dbReference type="ARBA" id="ARBA00032731"/>
    </source>
</evidence>
<comment type="subcellular location">
    <subcellularLocation>
        <location evidence="2">Cytoplasm</location>
    </subcellularLocation>
    <subcellularLocation>
        <location evidence="1">Nucleus</location>
    </subcellularLocation>
</comment>
<protein>
    <recommendedName>
        <fullName evidence="4">PCNA-interacting partner</fullName>
    </recommendedName>
    <alternativeName>
        <fullName evidence="10">PARP-1 binding protein</fullName>
    </alternativeName>
    <alternativeName>
        <fullName evidence="11">PARP1-binding protein</fullName>
    </alternativeName>
</protein>
<feature type="compositionally biased region" description="Low complexity" evidence="12">
    <location>
        <begin position="167"/>
        <end position="180"/>
    </location>
</feature>
<evidence type="ECO:0000256" key="7">
    <source>
        <dbReference type="ARBA" id="ARBA00023125"/>
    </source>
</evidence>
<keyword evidence="5" id="KW-0963">Cytoplasm</keyword>
<dbReference type="Proteomes" id="UP001176940">
    <property type="component" value="Unassembled WGS sequence"/>
</dbReference>
<evidence type="ECO:0000256" key="5">
    <source>
        <dbReference type="ARBA" id="ARBA00022490"/>
    </source>
</evidence>
<evidence type="ECO:0000256" key="12">
    <source>
        <dbReference type="SAM" id="MobiDB-lite"/>
    </source>
</evidence>
<evidence type="ECO:0000256" key="9">
    <source>
        <dbReference type="ARBA" id="ARBA00023242"/>
    </source>
</evidence>
<keyword evidence="14" id="KW-1185">Reference proteome</keyword>
<keyword evidence="7" id="KW-0238">DNA-binding</keyword>
<dbReference type="PANTHER" id="PTHR32121:SF0">
    <property type="entry name" value="PCNA-INTERACTING PARTNER"/>
    <property type="match status" value="1"/>
</dbReference>
<dbReference type="PANTHER" id="PTHR32121">
    <property type="entry name" value="PCNA-INTERACTING PARTNER"/>
    <property type="match status" value="1"/>
</dbReference>
<organism evidence="13 14">
    <name type="scientific">Ranitomeya imitator</name>
    <name type="common">mimic poison frog</name>
    <dbReference type="NCBI Taxonomy" id="111125"/>
    <lineage>
        <taxon>Eukaryota</taxon>
        <taxon>Metazoa</taxon>
        <taxon>Chordata</taxon>
        <taxon>Craniata</taxon>
        <taxon>Vertebrata</taxon>
        <taxon>Euteleostomi</taxon>
        <taxon>Amphibia</taxon>
        <taxon>Batrachia</taxon>
        <taxon>Anura</taxon>
        <taxon>Neobatrachia</taxon>
        <taxon>Hyloidea</taxon>
        <taxon>Dendrobatidae</taxon>
        <taxon>Dendrobatinae</taxon>
        <taxon>Ranitomeya</taxon>
    </lineage>
</organism>
<feature type="region of interest" description="Disordered" evidence="12">
    <location>
        <begin position="125"/>
        <end position="183"/>
    </location>
</feature>
<keyword evidence="6" id="KW-0227">DNA damage</keyword>
<gene>
    <name evidence="13" type="ORF">RIMI_LOCUS8181596</name>
</gene>
<accession>A0ABN9LFX1</accession>
<evidence type="ECO:0000256" key="8">
    <source>
        <dbReference type="ARBA" id="ARBA00023204"/>
    </source>
</evidence>
<evidence type="ECO:0000256" key="4">
    <source>
        <dbReference type="ARBA" id="ARBA00014320"/>
    </source>
</evidence>
<evidence type="ECO:0000313" key="14">
    <source>
        <dbReference type="Proteomes" id="UP001176940"/>
    </source>
</evidence>
<name>A0ABN9LFX1_9NEOB</name>
<comment type="similarity">
    <text evidence="3">Belongs to the PARI family.</text>
</comment>